<evidence type="ECO:0000313" key="2">
    <source>
        <dbReference type="EMBL" id="GGK63194.1"/>
    </source>
</evidence>
<feature type="domain" description="Thioester reductase (TE)" evidence="1">
    <location>
        <begin position="5"/>
        <end position="209"/>
    </location>
</feature>
<dbReference type="InterPro" id="IPR013120">
    <property type="entry name" value="FAR_NAD-bd"/>
</dbReference>
<dbReference type="Gene3D" id="3.40.50.720">
    <property type="entry name" value="NAD(P)-binding Rossmann-like Domain"/>
    <property type="match status" value="1"/>
</dbReference>
<dbReference type="Proteomes" id="UP000612956">
    <property type="component" value="Unassembled WGS sequence"/>
</dbReference>
<dbReference type="GO" id="GO:0035336">
    <property type="term" value="P:long-chain fatty-acyl-CoA metabolic process"/>
    <property type="evidence" value="ECO:0007669"/>
    <property type="project" value="TreeGrafter"/>
</dbReference>
<dbReference type="InterPro" id="IPR036291">
    <property type="entry name" value="NAD(P)-bd_dom_sf"/>
</dbReference>
<dbReference type="RefSeq" id="WP_188830504.1">
    <property type="nucleotide sequence ID" value="NZ_BMMW01000004.1"/>
</dbReference>
<gene>
    <name evidence="2" type="ORF">GCM10011591_39330</name>
</gene>
<evidence type="ECO:0000313" key="3">
    <source>
        <dbReference type="Proteomes" id="UP000612956"/>
    </source>
</evidence>
<dbReference type="SUPFAM" id="SSF51735">
    <property type="entry name" value="NAD(P)-binding Rossmann-fold domains"/>
    <property type="match status" value="1"/>
</dbReference>
<evidence type="ECO:0000259" key="1">
    <source>
        <dbReference type="Pfam" id="PF07993"/>
    </source>
</evidence>
<name>A0A917VD88_9NOCA</name>
<accession>A0A917VD88</accession>
<protein>
    <recommendedName>
        <fullName evidence="1">Thioester reductase (TE) domain-containing protein</fullName>
    </recommendedName>
</protein>
<organism evidence="2 3">
    <name type="scientific">Nocardia camponoti</name>
    <dbReference type="NCBI Taxonomy" id="1616106"/>
    <lineage>
        <taxon>Bacteria</taxon>
        <taxon>Bacillati</taxon>
        <taxon>Actinomycetota</taxon>
        <taxon>Actinomycetes</taxon>
        <taxon>Mycobacteriales</taxon>
        <taxon>Nocardiaceae</taxon>
        <taxon>Nocardia</taxon>
    </lineage>
</organism>
<reference evidence="2" key="2">
    <citation type="submission" date="2020-09" db="EMBL/GenBank/DDBJ databases">
        <authorList>
            <person name="Sun Q."/>
            <person name="Zhou Y."/>
        </authorList>
    </citation>
    <scope>NUCLEOTIDE SEQUENCE</scope>
    <source>
        <strain evidence="2">CGMCC 4.7278</strain>
    </source>
</reference>
<keyword evidence="3" id="KW-1185">Reference proteome</keyword>
<dbReference type="PANTHER" id="PTHR11011:SF45">
    <property type="entry name" value="FATTY ACYL-COA REDUCTASE CG8306-RELATED"/>
    <property type="match status" value="1"/>
</dbReference>
<comment type="caution">
    <text evidence="2">The sequence shown here is derived from an EMBL/GenBank/DDBJ whole genome shotgun (WGS) entry which is preliminary data.</text>
</comment>
<dbReference type="EMBL" id="BMMW01000004">
    <property type="protein sequence ID" value="GGK63194.1"/>
    <property type="molecule type" value="Genomic_DNA"/>
</dbReference>
<sequence length="374" mass="40898">MTALVTGATGCVGAGIVLELLRQTSQDIVCIVRSRDDEEAHERLQRVLLETIEAYDCRELAGAVQSRCRGIRGDVTEPRCGLSDAVDLEATELWHLAASLRYLDKHEAAINSVNVDGTRNVITLAQSLGIGVLNYASTVATAGTRTGILYEEPVEKHTEMNNAYERSKVIGEQLVLASGIDAVRILRLPIVVGHSETYQLTASTFSGFYTLATEMIRFKEKVEERLGSYLEHYGVQVVADPDVRNAVLPVDRVANAAVTLSVARAESGIYTLANMLSANIGSAMAGIADVLGIAEPRYVDDVALLTSVDQEFTNEMRFHAPYMLQDKLYDCANLLRYVDRSVVSVEMSRDRFAAYARHFFPAGTESPSQLAATE</sequence>
<dbReference type="Pfam" id="PF07993">
    <property type="entry name" value="NAD_binding_4"/>
    <property type="match status" value="1"/>
</dbReference>
<dbReference type="AlphaFoldDB" id="A0A917VD88"/>
<proteinExistence type="predicted"/>
<dbReference type="GO" id="GO:0080019">
    <property type="term" value="F:alcohol-forming very long-chain fatty acyl-CoA reductase activity"/>
    <property type="evidence" value="ECO:0007669"/>
    <property type="project" value="InterPro"/>
</dbReference>
<dbReference type="PANTHER" id="PTHR11011">
    <property type="entry name" value="MALE STERILITY PROTEIN 2-RELATED"/>
    <property type="match status" value="1"/>
</dbReference>
<dbReference type="InterPro" id="IPR026055">
    <property type="entry name" value="FAR"/>
</dbReference>
<reference evidence="2" key="1">
    <citation type="journal article" date="2014" name="Int. J. Syst. Evol. Microbiol.">
        <title>Complete genome sequence of Corynebacterium casei LMG S-19264T (=DSM 44701T), isolated from a smear-ripened cheese.</title>
        <authorList>
            <consortium name="US DOE Joint Genome Institute (JGI-PGF)"/>
            <person name="Walter F."/>
            <person name="Albersmeier A."/>
            <person name="Kalinowski J."/>
            <person name="Ruckert C."/>
        </authorList>
    </citation>
    <scope>NUCLEOTIDE SEQUENCE</scope>
    <source>
        <strain evidence="2">CGMCC 4.7278</strain>
    </source>
</reference>